<evidence type="ECO:0000256" key="5">
    <source>
        <dbReference type="ARBA" id="ARBA00022840"/>
    </source>
</evidence>
<dbReference type="Pfam" id="PF00005">
    <property type="entry name" value="ABC_tran"/>
    <property type="match status" value="1"/>
</dbReference>
<reference evidence="7" key="2">
    <citation type="submission" date="2023-07" db="EMBL/GenBank/DDBJ databases">
        <authorList>
            <person name="Shen H."/>
        </authorList>
    </citation>
    <scope>NUCLEOTIDE SEQUENCE</scope>
    <source>
        <strain evidence="7">TNR-22</strain>
    </source>
</reference>
<keyword evidence="5 7" id="KW-0067">ATP-binding</keyword>
<comment type="similarity">
    <text evidence="2">Belongs to the ABC transporter superfamily.</text>
</comment>
<dbReference type="InterPro" id="IPR003439">
    <property type="entry name" value="ABC_transporter-like_ATP-bd"/>
</dbReference>
<dbReference type="NCBIfam" id="TIGR01727">
    <property type="entry name" value="oligo_HPY"/>
    <property type="match status" value="1"/>
</dbReference>
<dbReference type="InterPro" id="IPR017871">
    <property type="entry name" value="ABC_transporter-like_CS"/>
</dbReference>
<evidence type="ECO:0000256" key="2">
    <source>
        <dbReference type="ARBA" id="ARBA00005417"/>
    </source>
</evidence>
<dbReference type="EMBL" id="JAUOZU010000017">
    <property type="protein sequence ID" value="MDO6966347.1"/>
    <property type="molecule type" value="Genomic_DNA"/>
</dbReference>
<dbReference type="Pfam" id="PF08352">
    <property type="entry name" value="oligo_HPY"/>
    <property type="match status" value="1"/>
</dbReference>
<keyword evidence="4" id="KW-0547">Nucleotide-binding</keyword>
<dbReference type="InterPro" id="IPR027417">
    <property type="entry name" value="P-loop_NTPase"/>
</dbReference>
<protein>
    <submittedName>
        <fullName evidence="7">ABC transporter ATP-binding protein</fullName>
    </submittedName>
</protein>
<comment type="caution">
    <text evidence="7">The sequence shown here is derived from an EMBL/GenBank/DDBJ whole genome shotgun (WGS) entry which is preliminary data.</text>
</comment>
<comment type="subcellular location">
    <subcellularLocation>
        <location evidence="1">Cell inner membrane</location>
        <topology evidence="1">Peripheral membrane protein</topology>
    </subcellularLocation>
</comment>
<gene>
    <name evidence="7" type="ORF">Q4481_20540</name>
</gene>
<reference evidence="7" key="1">
    <citation type="journal article" date="2015" name="Int. J. Syst. Evol. Microbiol.">
        <title>Rhizobium alvei sp. nov., isolated from a freshwater river.</title>
        <authorList>
            <person name="Sheu S.Y."/>
            <person name="Huang H.W."/>
            <person name="Young C.C."/>
            <person name="Chen W.M."/>
        </authorList>
    </citation>
    <scope>NUCLEOTIDE SEQUENCE</scope>
    <source>
        <strain evidence="7">TNR-22</strain>
    </source>
</reference>
<evidence type="ECO:0000313" key="8">
    <source>
        <dbReference type="Proteomes" id="UP001174932"/>
    </source>
</evidence>
<keyword evidence="8" id="KW-1185">Reference proteome</keyword>
<dbReference type="PROSITE" id="PS50893">
    <property type="entry name" value="ABC_TRANSPORTER_2"/>
    <property type="match status" value="1"/>
</dbReference>
<dbReference type="Proteomes" id="UP001174932">
    <property type="component" value="Unassembled WGS sequence"/>
</dbReference>
<dbReference type="SUPFAM" id="SSF52540">
    <property type="entry name" value="P-loop containing nucleoside triphosphate hydrolases"/>
    <property type="match status" value="1"/>
</dbReference>
<evidence type="ECO:0000259" key="6">
    <source>
        <dbReference type="PROSITE" id="PS50893"/>
    </source>
</evidence>
<sequence>MSAPSVLEAQSLSVSVPGRSRLPFVKQPRLDILRDISLTIGAGEILAMVGESGSGKSTFGKALVGLMKPSAGQLVLDGEILPDWSQKSFRRMRQATALLFQDPVTSFDPRQRIASIIAEPRHIQGVGSTRLDAIAEMAERAGLSRHLLARFPHGLSGGQARRAAVARALSVVPKLIVADEPTAGLDLSVQAGVLNLFLDIRDEYRTAFLIITHNLAVARHVSDRIAIMYLGQIVETGPTRSIFTAPRHPYTAALLASEPVPDPARRRTEPPVIGEVPSLANRPQGCEFHPRCRFAQERCRREAPAETRPAPDHVVRCHFPLAPP</sequence>
<dbReference type="Gene3D" id="3.40.50.300">
    <property type="entry name" value="P-loop containing nucleotide triphosphate hydrolases"/>
    <property type="match status" value="1"/>
</dbReference>
<accession>A0ABT8YRV7</accession>
<dbReference type="InterPro" id="IPR013563">
    <property type="entry name" value="Oligopep_ABC_C"/>
</dbReference>
<dbReference type="PANTHER" id="PTHR43776:SF7">
    <property type="entry name" value="D,D-DIPEPTIDE TRANSPORT ATP-BINDING PROTEIN DDPF-RELATED"/>
    <property type="match status" value="1"/>
</dbReference>
<dbReference type="CDD" id="cd03257">
    <property type="entry name" value="ABC_NikE_OppD_transporters"/>
    <property type="match status" value="1"/>
</dbReference>
<dbReference type="RefSeq" id="WP_304378270.1">
    <property type="nucleotide sequence ID" value="NZ_JAUOZU010000017.1"/>
</dbReference>
<dbReference type="InterPro" id="IPR050319">
    <property type="entry name" value="ABC_transp_ATP-bind"/>
</dbReference>
<name>A0ABT8YRV7_9HYPH</name>
<dbReference type="InterPro" id="IPR003593">
    <property type="entry name" value="AAA+_ATPase"/>
</dbReference>
<dbReference type="GO" id="GO:0005524">
    <property type="term" value="F:ATP binding"/>
    <property type="evidence" value="ECO:0007669"/>
    <property type="project" value="UniProtKB-KW"/>
</dbReference>
<dbReference type="SMART" id="SM00382">
    <property type="entry name" value="AAA"/>
    <property type="match status" value="1"/>
</dbReference>
<evidence type="ECO:0000256" key="3">
    <source>
        <dbReference type="ARBA" id="ARBA00022448"/>
    </source>
</evidence>
<dbReference type="PANTHER" id="PTHR43776">
    <property type="entry name" value="TRANSPORT ATP-BINDING PROTEIN"/>
    <property type="match status" value="1"/>
</dbReference>
<organism evidence="7 8">
    <name type="scientific">Rhizobium alvei</name>
    <dbReference type="NCBI Taxonomy" id="1132659"/>
    <lineage>
        <taxon>Bacteria</taxon>
        <taxon>Pseudomonadati</taxon>
        <taxon>Pseudomonadota</taxon>
        <taxon>Alphaproteobacteria</taxon>
        <taxon>Hyphomicrobiales</taxon>
        <taxon>Rhizobiaceae</taxon>
        <taxon>Rhizobium/Agrobacterium group</taxon>
        <taxon>Rhizobium</taxon>
    </lineage>
</organism>
<evidence type="ECO:0000256" key="4">
    <source>
        <dbReference type="ARBA" id="ARBA00022741"/>
    </source>
</evidence>
<evidence type="ECO:0000256" key="1">
    <source>
        <dbReference type="ARBA" id="ARBA00004417"/>
    </source>
</evidence>
<keyword evidence="3" id="KW-0813">Transport</keyword>
<dbReference type="PROSITE" id="PS00211">
    <property type="entry name" value="ABC_TRANSPORTER_1"/>
    <property type="match status" value="1"/>
</dbReference>
<feature type="domain" description="ABC transporter" evidence="6">
    <location>
        <begin position="7"/>
        <end position="255"/>
    </location>
</feature>
<evidence type="ECO:0000313" key="7">
    <source>
        <dbReference type="EMBL" id="MDO6966347.1"/>
    </source>
</evidence>
<proteinExistence type="inferred from homology"/>